<accession>A0ACC6P200</accession>
<keyword evidence="2" id="KW-1185">Reference proteome</keyword>
<evidence type="ECO:0000313" key="2">
    <source>
        <dbReference type="Proteomes" id="UP001364695"/>
    </source>
</evidence>
<sequence>MTTHTLDWSSICLSGVVAFATAAILVLTQGWHGRFSMDGLSGVQKMHRTPTPRIGGVALMFGLIAALGAQMRGRGGDPFNEDVMLMLQMLVASLPCFGFGMAEDITKRISVRTRLWATIGSGVLAWWLTDYHLTHANTWGLDWLLLWLPFSVLFTAFCVGGIANAVNIVDGFNGLSSGTLVLCFGTVALVALQVDDPVLAQIALTLAAVMLGFGAMNFPWGKIFLGDGGAYLAGFLLAWLTVMLPMRNEGVSVWTGVLICGYPSIEVFASIWRRHKRDGHHPGQPDKAHLHHLIYGRIARRWFKGYSQPFQNGMTSPPLWAYCALPCACALLFYHSTALLVLSFALCAAVYHLVYVRVVRFGWRLS</sequence>
<dbReference type="EMBL" id="JAWDIE010000009">
    <property type="protein sequence ID" value="MEJ7138212.1"/>
    <property type="molecule type" value="Genomic_DNA"/>
</dbReference>
<organism evidence="1 2">
    <name type="scientific">Amphibiibacter pelophylacis</name>
    <dbReference type="NCBI Taxonomy" id="1799477"/>
    <lineage>
        <taxon>Bacteria</taxon>
        <taxon>Pseudomonadati</taxon>
        <taxon>Pseudomonadota</taxon>
        <taxon>Betaproteobacteria</taxon>
        <taxon>Burkholderiales</taxon>
        <taxon>Sphaerotilaceae</taxon>
        <taxon>Amphibiibacter</taxon>
    </lineage>
</organism>
<proteinExistence type="predicted"/>
<comment type="caution">
    <text evidence="1">The sequence shown here is derived from an EMBL/GenBank/DDBJ whole genome shotgun (WGS) entry which is preliminary data.</text>
</comment>
<protein>
    <submittedName>
        <fullName evidence="1">Glycosyltransferase</fullName>
    </submittedName>
</protein>
<gene>
    <name evidence="1" type="ORF">RV045_07185</name>
</gene>
<evidence type="ECO:0000313" key="1">
    <source>
        <dbReference type="EMBL" id="MEJ7138212.1"/>
    </source>
</evidence>
<dbReference type="Proteomes" id="UP001364695">
    <property type="component" value="Unassembled WGS sequence"/>
</dbReference>
<reference evidence="1" key="1">
    <citation type="submission" date="2023-10" db="EMBL/GenBank/DDBJ databases">
        <title>Amphibacter perezi, gen. nov., sp. nov. a novel taxa of the family Comamonadaceae, class Betaproteobacteria isolated from the skin microbiota of Pelophylax perezi from different populations.</title>
        <authorList>
            <person name="Costa S."/>
            <person name="Proenca D.N."/>
            <person name="Lopes I."/>
            <person name="Morais P.V."/>
        </authorList>
    </citation>
    <scope>NUCLEOTIDE SEQUENCE</scope>
    <source>
        <strain evidence="1">SL12-8</strain>
    </source>
</reference>
<name>A0ACC6P200_9BURK</name>